<protein>
    <recommendedName>
        <fullName evidence="3">Sulfotransferase</fullName>
    </recommendedName>
</protein>
<accession>A0AA36HS38</accession>
<keyword evidence="2" id="KW-1185">Reference proteome</keyword>
<evidence type="ECO:0000313" key="1">
    <source>
        <dbReference type="EMBL" id="CAJ1374306.1"/>
    </source>
</evidence>
<dbReference type="Proteomes" id="UP001178507">
    <property type="component" value="Unassembled WGS sequence"/>
</dbReference>
<organism evidence="1 2">
    <name type="scientific">Effrenium voratum</name>
    <dbReference type="NCBI Taxonomy" id="2562239"/>
    <lineage>
        <taxon>Eukaryota</taxon>
        <taxon>Sar</taxon>
        <taxon>Alveolata</taxon>
        <taxon>Dinophyceae</taxon>
        <taxon>Suessiales</taxon>
        <taxon>Symbiodiniaceae</taxon>
        <taxon>Effrenium</taxon>
    </lineage>
</organism>
<comment type="caution">
    <text evidence="1">The sequence shown here is derived from an EMBL/GenBank/DDBJ whole genome shotgun (WGS) entry which is preliminary data.</text>
</comment>
<name>A0AA36HS38_9DINO</name>
<evidence type="ECO:0000313" key="2">
    <source>
        <dbReference type="Proteomes" id="UP001178507"/>
    </source>
</evidence>
<dbReference type="EMBL" id="CAUJNA010000243">
    <property type="protein sequence ID" value="CAJ1374306.1"/>
    <property type="molecule type" value="Genomic_DNA"/>
</dbReference>
<feature type="non-terminal residue" evidence="1">
    <location>
        <position position="1"/>
    </location>
</feature>
<proteinExistence type="predicted"/>
<dbReference type="AlphaFoldDB" id="A0AA36HS38"/>
<gene>
    <name evidence="1" type="ORF">EVOR1521_LOCUS3886</name>
</gene>
<sequence length="543" mass="62228">EVARQHLPHLSQPRRRPWGNYSKSLVTRRGFLTAVTRTARYVRSAAFLIHDVSCFERSSLHQQLEACCERLGSNCSFDAQVGQSRAMCCEKERWRHMLFDFSANSSSRVPRIARATRAPSCEWIRSKGSRISLPQWLEQLLFGGPDFALCVQGLSERLQKAPPREALEALAFAADLLRLICGSRRTLLGLRRSFLLWWDRTRHRDFWNSAWPTLQRLLRNLHRCQAGPAPVLQLHVPKTAGSALKSWAETQGFQVRGQENQNWAGDGPYWIGSRAIPATCGQRRLELDDNGTTWFSVERWLDLPLCEDFQYVVALRDPVPRVLHQFQHKFLYFRLALGEAIAEALRQRQAEDLPQRLWSLFRYEELRHKLRQRRAARRPLLWRNASAIGQGGPDTWHVDWLELWLGMASNYQVRSLAGAGGGLAYLEDGGAGARLAAAKAVLEQFDVILPVSGRHGLDASDQELLRLALQLPQKEESGGFPFISHRNFGDEKLQPFRVNPVNLSASLAAELRSRNWADRMLVHHARRLRRLDRIYFRTVAQDL</sequence>
<reference evidence="1" key="1">
    <citation type="submission" date="2023-08" db="EMBL/GenBank/DDBJ databases">
        <authorList>
            <person name="Chen Y."/>
            <person name="Shah S."/>
            <person name="Dougan E. K."/>
            <person name="Thang M."/>
            <person name="Chan C."/>
        </authorList>
    </citation>
    <scope>NUCLEOTIDE SEQUENCE</scope>
</reference>
<evidence type="ECO:0008006" key="3">
    <source>
        <dbReference type="Google" id="ProtNLM"/>
    </source>
</evidence>